<feature type="compositionally biased region" description="Polar residues" evidence="1">
    <location>
        <begin position="162"/>
        <end position="171"/>
    </location>
</feature>
<reference evidence="2 3" key="1">
    <citation type="journal article" date="2009" name="Nature">
        <title>The Sorghum bicolor genome and the diversification of grasses.</title>
        <authorList>
            <person name="Paterson A.H."/>
            <person name="Bowers J.E."/>
            <person name="Bruggmann R."/>
            <person name="Dubchak I."/>
            <person name="Grimwood J."/>
            <person name="Gundlach H."/>
            <person name="Haberer G."/>
            <person name="Hellsten U."/>
            <person name="Mitros T."/>
            <person name="Poliakov A."/>
            <person name="Schmutz J."/>
            <person name="Spannagl M."/>
            <person name="Tang H."/>
            <person name="Wang X."/>
            <person name="Wicker T."/>
            <person name="Bharti A.K."/>
            <person name="Chapman J."/>
            <person name="Feltus F.A."/>
            <person name="Gowik U."/>
            <person name="Grigoriev I.V."/>
            <person name="Lyons E."/>
            <person name="Maher C.A."/>
            <person name="Martis M."/>
            <person name="Narechania A."/>
            <person name="Otillar R.P."/>
            <person name="Penning B.W."/>
            <person name="Salamov A.A."/>
            <person name="Wang Y."/>
            <person name="Zhang L."/>
            <person name="Carpita N.C."/>
            <person name="Freeling M."/>
            <person name="Gingle A.R."/>
            <person name="Hash C.T."/>
            <person name="Keller B."/>
            <person name="Klein P."/>
            <person name="Kresovich S."/>
            <person name="McCann M.C."/>
            <person name="Ming R."/>
            <person name="Peterson D.G."/>
            <person name="Mehboob-ur-Rahman"/>
            <person name="Ware D."/>
            <person name="Westhoff P."/>
            <person name="Mayer K.F."/>
            <person name="Messing J."/>
            <person name="Rokhsar D.S."/>
        </authorList>
    </citation>
    <scope>NUCLEOTIDE SEQUENCE [LARGE SCALE GENOMIC DNA]</scope>
    <source>
        <strain evidence="3">cv. BTx623</strain>
    </source>
</reference>
<feature type="compositionally biased region" description="Low complexity" evidence="1">
    <location>
        <begin position="196"/>
        <end position="212"/>
    </location>
</feature>
<gene>
    <name evidence="2" type="ORF">SORBI_3004G341000</name>
</gene>
<dbReference type="Proteomes" id="UP000000768">
    <property type="component" value="Chromosome 4"/>
</dbReference>
<dbReference type="Gramene" id="OQU85932">
    <property type="protein sequence ID" value="OQU85932"/>
    <property type="gene ID" value="SORBI_3004G341000"/>
</dbReference>
<dbReference type="EMBL" id="CM000763">
    <property type="protein sequence ID" value="OQU85932.1"/>
    <property type="molecule type" value="Genomic_DNA"/>
</dbReference>
<dbReference type="ExpressionAtlas" id="A0A1Z5RQ94">
    <property type="expression patterns" value="baseline and differential"/>
</dbReference>
<evidence type="ECO:0000313" key="2">
    <source>
        <dbReference type="EMBL" id="OQU85932.1"/>
    </source>
</evidence>
<accession>A0A1Z5RQ94</accession>
<feature type="compositionally biased region" description="Basic residues" evidence="1">
    <location>
        <begin position="90"/>
        <end position="102"/>
    </location>
</feature>
<evidence type="ECO:0000313" key="3">
    <source>
        <dbReference type="Proteomes" id="UP000000768"/>
    </source>
</evidence>
<dbReference type="Pfam" id="PF14299">
    <property type="entry name" value="PP2"/>
    <property type="match status" value="2"/>
</dbReference>
<protein>
    <submittedName>
        <fullName evidence="2">Uncharacterized protein</fullName>
    </submittedName>
</protein>
<dbReference type="InterPro" id="IPR025886">
    <property type="entry name" value="PP2-like"/>
</dbReference>
<dbReference type="STRING" id="4558.A0A1Z5RQ94"/>
<dbReference type="PANTHER" id="PTHR32278">
    <property type="entry name" value="F-BOX DOMAIN-CONTAINING PROTEIN"/>
    <property type="match status" value="1"/>
</dbReference>
<feature type="compositionally biased region" description="Basic residues" evidence="1">
    <location>
        <begin position="112"/>
        <end position="122"/>
    </location>
</feature>
<sequence length="561" mass="63239">MRVARRPRPPRVLLYQLGSDDRVACQASYSSSPSSRPEYFFRSPPWNRAMGIPLGLQRVSASSSRAFQKPWAELGSPHANFNYKSMHSMHPARPRSHPNRNRPKAEGTTRDHRWRRQWRHRAPPPAARARSRDCRRTSCWRRSRAPGRWPPAAPPLSAKPSTQRPTPTRSGPASCPTTSLRSLTRSSPHHRRPRRSCSCGSPTAPSSSPTASRFSEAVELRHYRWLEIGAKIDSMMLSQHTTYAAYIVYKVEENRWHERFTSIFGASKFPKERHDGWMEGEMGGFHNDEGEDGEVSISFRTLPYAKIGLVALGIEIRPKGLLSTSIAGKRVAIWPAFRAPCHLPLLADGEVLQPLASMKALFLRLLDGPVLLADGLTSSWLDKETGGICYMLSARKLSIAWGDNPTYWHWIPITGFRFSEAAELQKAKWLEIRGNIDSKMLSQHTTYSAYIVYMISIDYYGLRALKTFVSLGGRNKSTGHVCLVDGYNYSEHWQVMREYLPEDTHFPQDRGGGGMMEAELGEFHISEGDNGEVSISLMDTFSSKCGLVVMGIEIRPKKQGV</sequence>
<proteinExistence type="predicted"/>
<name>A0A1Z5RQ94_SORBI</name>
<dbReference type="PANTHER" id="PTHR32278:SF137">
    <property type="entry name" value="F-BOX DOMAIN-CONTAINING PROTEIN"/>
    <property type="match status" value="1"/>
</dbReference>
<dbReference type="InParanoid" id="A0A1Z5RQ94"/>
<evidence type="ECO:0000256" key="1">
    <source>
        <dbReference type="SAM" id="MobiDB-lite"/>
    </source>
</evidence>
<organism evidence="2 3">
    <name type="scientific">Sorghum bicolor</name>
    <name type="common">Sorghum</name>
    <name type="synonym">Sorghum vulgare</name>
    <dbReference type="NCBI Taxonomy" id="4558"/>
    <lineage>
        <taxon>Eukaryota</taxon>
        <taxon>Viridiplantae</taxon>
        <taxon>Streptophyta</taxon>
        <taxon>Embryophyta</taxon>
        <taxon>Tracheophyta</taxon>
        <taxon>Spermatophyta</taxon>
        <taxon>Magnoliopsida</taxon>
        <taxon>Liliopsida</taxon>
        <taxon>Poales</taxon>
        <taxon>Poaceae</taxon>
        <taxon>PACMAD clade</taxon>
        <taxon>Panicoideae</taxon>
        <taxon>Andropogonodae</taxon>
        <taxon>Andropogoneae</taxon>
        <taxon>Sorghinae</taxon>
        <taxon>Sorghum</taxon>
    </lineage>
</organism>
<feature type="region of interest" description="Disordered" evidence="1">
    <location>
        <begin position="82"/>
        <end position="213"/>
    </location>
</feature>
<reference evidence="3" key="2">
    <citation type="journal article" date="2018" name="Plant J.">
        <title>The Sorghum bicolor reference genome: improved assembly, gene annotations, a transcriptome atlas, and signatures of genome organization.</title>
        <authorList>
            <person name="McCormick R.F."/>
            <person name="Truong S.K."/>
            <person name="Sreedasyam A."/>
            <person name="Jenkins J."/>
            <person name="Shu S."/>
            <person name="Sims D."/>
            <person name="Kennedy M."/>
            <person name="Amirebrahimi M."/>
            <person name="Weers B.D."/>
            <person name="McKinley B."/>
            <person name="Mattison A."/>
            <person name="Morishige D.T."/>
            <person name="Grimwood J."/>
            <person name="Schmutz J."/>
            <person name="Mullet J.E."/>
        </authorList>
    </citation>
    <scope>NUCLEOTIDE SEQUENCE [LARGE SCALE GENOMIC DNA]</scope>
    <source>
        <strain evidence="3">cv. BTx623</strain>
    </source>
</reference>
<keyword evidence="3" id="KW-1185">Reference proteome</keyword>
<dbReference type="AlphaFoldDB" id="A0A1Z5RQ94"/>
<feature type="compositionally biased region" description="Low complexity" evidence="1">
    <location>
        <begin position="174"/>
        <end position="186"/>
    </location>
</feature>